<dbReference type="InterPro" id="IPR039506">
    <property type="entry name" value="SPOB_a"/>
</dbReference>
<keyword evidence="1" id="KW-0175">Coiled coil</keyword>
<feature type="coiled-coil region" evidence="1">
    <location>
        <begin position="228"/>
        <end position="281"/>
    </location>
</feature>
<reference evidence="5 6" key="1">
    <citation type="submission" date="2018-08" db="EMBL/GenBank/DDBJ databases">
        <title>A genome reference for cultivated species of the human gut microbiota.</title>
        <authorList>
            <person name="Zou Y."/>
            <person name="Xue W."/>
            <person name="Luo G."/>
        </authorList>
    </citation>
    <scope>NUCLEOTIDE SEQUENCE [LARGE SCALE GENOMIC DNA]</scope>
    <source>
        <strain evidence="5 6">TF11-7</strain>
    </source>
</reference>
<feature type="domain" description="SpoOB alpha-helical" evidence="4">
    <location>
        <begin position="229"/>
        <end position="282"/>
    </location>
</feature>
<dbReference type="PANTHER" id="PTHR40448:SF1">
    <property type="entry name" value="TWO-COMPONENT SENSOR HISTIDINE KINASE"/>
    <property type="match status" value="1"/>
</dbReference>
<dbReference type="RefSeq" id="WP_117688193.1">
    <property type="nucleotide sequence ID" value="NZ_QSQN01000018.1"/>
</dbReference>
<evidence type="ECO:0000259" key="4">
    <source>
        <dbReference type="Pfam" id="PF14689"/>
    </source>
</evidence>
<name>A0A3E4LQB8_9FIRM</name>
<feature type="transmembrane region" description="Helical" evidence="2">
    <location>
        <begin position="53"/>
        <end position="69"/>
    </location>
</feature>
<feature type="domain" description="Sensor histidine kinase NatK-like C-terminal" evidence="3">
    <location>
        <begin position="322"/>
        <end position="416"/>
    </location>
</feature>
<dbReference type="Pfam" id="PF14689">
    <property type="entry name" value="SPOB_a"/>
    <property type="match status" value="1"/>
</dbReference>
<evidence type="ECO:0000256" key="2">
    <source>
        <dbReference type="SAM" id="Phobius"/>
    </source>
</evidence>
<keyword evidence="2" id="KW-1133">Transmembrane helix</keyword>
<evidence type="ECO:0000313" key="6">
    <source>
        <dbReference type="Proteomes" id="UP000260793"/>
    </source>
</evidence>
<dbReference type="GO" id="GO:0042802">
    <property type="term" value="F:identical protein binding"/>
    <property type="evidence" value="ECO:0007669"/>
    <property type="project" value="TreeGrafter"/>
</dbReference>
<proteinExistence type="predicted"/>
<organism evidence="5 6">
    <name type="scientific">[Ruminococcus] lactaris</name>
    <dbReference type="NCBI Taxonomy" id="46228"/>
    <lineage>
        <taxon>Bacteria</taxon>
        <taxon>Bacillati</taxon>
        <taxon>Bacillota</taxon>
        <taxon>Clostridia</taxon>
        <taxon>Lachnospirales</taxon>
        <taxon>Lachnospiraceae</taxon>
        <taxon>Mediterraneibacter</taxon>
    </lineage>
</organism>
<feature type="transmembrane region" description="Helical" evidence="2">
    <location>
        <begin position="81"/>
        <end position="102"/>
    </location>
</feature>
<dbReference type="Proteomes" id="UP000260793">
    <property type="component" value="Unassembled WGS sequence"/>
</dbReference>
<gene>
    <name evidence="5" type="ORF">DXD17_07965</name>
</gene>
<evidence type="ECO:0000256" key="1">
    <source>
        <dbReference type="SAM" id="Coils"/>
    </source>
</evidence>
<dbReference type="CDD" id="cd16935">
    <property type="entry name" value="HATPase_AgrC-ComD-like"/>
    <property type="match status" value="1"/>
</dbReference>
<dbReference type="AlphaFoldDB" id="A0A3E4LQB8"/>
<dbReference type="PANTHER" id="PTHR40448">
    <property type="entry name" value="TWO-COMPONENT SENSOR HISTIDINE KINASE"/>
    <property type="match status" value="1"/>
</dbReference>
<dbReference type="Pfam" id="PF14501">
    <property type="entry name" value="HATPase_c_5"/>
    <property type="match status" value="1"/>
</dbReference>
<accession>A0A3E4LQB8</accession>
<sequence length="423" mass="49094">MIIPIIEVIQTYLFVSCFLKRKVRFGKVLDWLVLIGVSEVGTIGNHYFQDANINILIAVIELFILLSFFEGRVKRKILAGLLYLVFAFLAEGVVAVGLSRAYDIRISDMGNQEEAVILLGKRYSREIRIIATIFFYLLSRKKRDMEKRDIQGQLLVIPALSAVLLVIVTEDQFAREQINVWMEVMLILFILIINVVLYVLFRRQEVYFREEEMIRNQLKELQYESAHYRELEQHQQEIRRIRHDIKNELSGIYGYLENGEMEEGKKEIETLLQQMTAAEQKIFTANAVVNGILNLKLQKMEMAQTEYEFDIHIPEQLKIQGTDLGVLLGNLLDNAIAACQEFQGEKKIRLLMEYQNSGVVIHCENPCNEDTETLQTKKKDKINHGFGMGSIAQIVKKYDGFWEYQMKSGLFKVTVNLWESDMI</sequence>
<keyword evidence="2" id="KW-0472">Membrane</keyword>
<evidence type="ECO:0000259" key="3">
    <source>
        <dbReference type="Pfam" id="PF14501"/>
    </source>
</evidence>
<dbReference type="Gene3D" id="3.30.565.10">
    <property type="entry name" value="Histidine kinase-like ATPase, C-terminal domain"/>
    <property type="match status" value="1"/>
</dbReference>
<dbReference type="InterPro" id="IPR032834">
    <property type="entry name" value="NatK-like_C"/>
</dbReference>
<evidence type="ECO:0000313" key="5">
    <source>
        <dbReference type="EMBL" id="RGK39658.1"/>
    </source>
</evidence>
<dbReference type="SUPFAM" id="SSF55874">
    <property type="entry name" value="ATPase domain of HSP90 chaperone/DNA topoisomerase II/histidine kinase"/>
    <property type="match status" value="1"/>
</dbReference>
<feature type="transmembrane region" description="Helical" evidence="2">
    <location>
        <begin position="180"/>
        <end position="201"/>
    </location>
</feature>
<feature type="transmembrane region" description="Helical" evidence="2">
    <location>
        <begin position="150"/>
        <end position="168"/>
    </location>
</feature>
<protein>
    <submittedName>
        <fullName evidence="5">GHKL domain-containing protein</fullName>
    </submittedName>
</protein>
<dbReference type="InterPro" id="IPR036890">
    <property type="entry name" value="HATPase_C_sf"/>
</dbReference>
<dbReference type="EMBL" id="QSQN01000018">
    <property type="protein sequence ID" value="RGK39658.1"/>
    <property type="molecule type" value="Genomic_DNA"/>
</dbReference>
<keyword evidence="2" id="KW-0812">Transmembrane</keyword>
<comment type="caution">
    <text evidence="5">The sequence shown here is derived from an EMBL/GenBank/DDBJ whole genome shotgun (WGS) entry which is preliminary data.</text>
</comment>